<comment type="pathway">
    <text evidence="2 9">Cofactor biosynthesis; adenosylcobalamin biosynthesis.</text>
</comment>
<name>A0A1S1QZN2_9ACTN</name>
<evidence type="ECO:0000313" key="11">
    <source>
        <dbReference type="Proteomes" id="UP000179627"/>
    </source>
</evidence>
<dbReference type="Proteomes" id="UP000179627">
    <property type="component" value="Unassembled WGS sequence"/>
</dbReference>
<comment type="caution">
    <text evidence="10">The sequence shown here is derived from an EMBL/GenBank/DDBJ whole genome shotgun (WGS) entry which is preliminary data.</text>
</comment>
<keyword evidence="6 9" id="KW-0812">Transmembrane</keyword>
<protein>
    <recommendedName>
        <fullName evidence="9">Cobalamin biosynthesis protein CobD</fullName>
    </recommendedName>
</protein>
<dbReference type="EMBL" id="MBLM01000102">
    <property type="protein sequence ID" value="OHV39420.1"/>
    <property type="molecule type" value="Genomic_DNA"/>
</dbReference>
<dbReference type="UniPathway" id="UPA00148"/>
<proteinExistence type="inferred from homology"/>
<reference evidence="11" key="1">
    <citation type="submission" date="2016-07" db="EMBL/GenBank/DDBJ databases">
        <title>Sequence Frankia sp. strain CcI1.17.</title>
        <authorList>
            <person name="Ghodhbane-Gtari F."/>
            <person name="Swanson E."/>
            <person name="Gueddou A."/>
            <person name="Morris K."/>
            <person name="Hezbri K."/>
            <person name="Ktari A."/>
            <person name="Nouioui I."/>
            <person name="Abebe-Akele F."/>
            <person name="Simpson S."/>
            <person name="Thomas K."/>
            <person name="Gtari M."/>
            <person name="Tisa L.S."/>
            <person name="Hurst S."/>
        </authorList>
    </citation>
    <scope>NUCLEOTIDE SEQUENCE [LARGE SCALE GENOMIC DNA]</scope>
    <source>
        <strain evidence="11">Cc1.17</strain>
    </source>
</reference>
<evidence type="ECO:0000256" key="4">
    <source>
        <dbReference type="ARBA" id="ARBA00022475"/>
    </source>
</evidence>
<keyword evidence="5 9" id="KW-0169">Cobalamin biosynthesis</keyword>
<dbReference type="Pfam" id="PF03186">
    <property type="entry name" value="CobD_Cbib"/>
    <property type="match status" value="1"/>
</dbReference>
<dbReference type="NCBIfam" id="NF002276">
    <property type="entry name" value="PRK01209.1-4"/>
    <property type="match status" value="1"/>
</dbReference>
<dbReference type="PANTHER" id="PTHR34308">
    <property type="entry name" value="COBALAMIN BIOSYNTHESIS PROTEIN CBIB"/>
    <property type="match status" value="1"/>
</dbReference>
<dbReference type="OrthoDB" id="9811967at2"/>
<dbReference type="GO" id="GO:0009236">
    <property type="term" value="P:cobalamin biosynthetic process"/>
    <property type="evidence" value="ECO:0007669"/>
    <property type="project" value="UniProtKB-UniRule"/>
</dbReference>
<dbReference type="GO" id="GO:0048472">
    <property type="term" value="F:threonine-phosphate decarboxylase activity"/>
    <property type="evidence" value="ECO:0007669"/>
    <property type="project" value="InterPro"/>
</dbReference>
<dbReference type="InterPro" id="IPR004485">
    <property type="entry name" value="Cobalamin_biosynth_CobD/CbiB"/>
</dbReference>
<gene>
    <name evidence="9" type="primary">cobD</name>
    <name evidence="10" type="ORF">CC117_14485</name>
</gene>
<accession>A0A1S1QZN2</accession>
<comment type="function">
    <text evidence="9">Converts cobyric acid to cobinamide by the addition of aminopropanol on the F carboxylic group.</text>
</comment>
<evidence type="ECO:0000256" key="9">
    <source>
        <dbReference type="HAMAP-Rule" id="MF_00024"/>
    </source>
</evidence>
<keyword evidence="8 9" id="KW-0472">Membrane</keyword>
<comment type="similarity">
    <text evidence="3 9">Belongs to the CobD/CbiB family.</text>
</comment>
<organism evidence="10 11">
    <name type="scientific">Parafrankia colletiae</name>
    <dbReference type="NCBI Taxonomy" id="573497"/>
    <lineage>
        <taxon>Bacteria</taxon>
        <taxon>Bacillati</taxon>
        <taxon>Actinomycetota</taxon>
        <taxon>Actinomycetes</taxon>
        <taxon>Frankiales</taxon>
        <taxon>Frankiaceae</taxon>
        <taxon>Parafrankia</taxon>
    </lineage>
</organism>
<feature type="transmembrane region" description="Helical" evidence="9">
    <location>
        <begin position="303"/>
        <end position="329"/>
    </location>
</feature>
<dbReference type="GO" id="GO:0005886">
    <property type="term" value="C:plasma membrane"/>
    <property type="evidence" value="ECO:0007669"/>
    <property type="project" value="UniProtKB-SubCell"/>
</dbReference>
<dbReference type="AlphaFoldDB" id="A0A1S1QZN2"/>
<evidence type="ECO:0000256" key="1">
    <source>
        <dbReference type="ARBA" id="ARBA00004651"/>
    </source>
</evidence>
<keyword evidence="4 9" id="KW-1003">Cell membrane</keyword>
<keyword evidence="11" id="KW-1185">Reference proteome</keyword>
<keyword evidence="7 9" id="KW-1133">Transmembrane helix</keyword>
<dbReference type="GO" id="GO:0015420">
    <property type="term" value="F:ABC-type vitamin B12 transporter activity"/>
    <property type="evidence" value="ECO:0007669"/>
    <property type="project" value="UniProtKB-UniRule"/>
</dbReference>
<evidence type="ECO:0000256" key="2">
    <source>
        <dbReference type="ARBA" id="ARBA00004953"/>
    </source>
</evidence>
<feature type="transmembrane region" description="Helical" evidence="9">
    <location>
        <begin position="168"/>
        <end position="189"/>
    </location>
</feature>
<comment type="subcellular location">
    <subcellularLocation>
        <location evidence="1 9">Cell membrane</location>
        <topology evidence="1 9">Multi-pass membrane protein</topology>
    </subcellularLocation>
</comment>
<evidence type="ECO:0000256" key="3">
    <source>
        <dbReference type="ARBA" id="ARBA00006263"/>
    </source>
</evidence>
<evidence type="ECO:0000256" key="5">
    <source>
        <dbReference type="ARBA" id="ARBA00022573"/>
    </source>
</evidence>
<sequence length="337" mass="34422">MRASSRARAYGLLLGVVLDTLFADPSRGHPVAGFGRVAARLERAAYRDSRLAGVAYTAVLVGGPAVVASRVERGLARALTGSRGERRTRCGAGLAVTALTAVVTWAVLGGASLRREGRALGGELARSDVAAARRRLPSLCGRDPSVLDTGGLSRAGVESLAENTSDAVVAPLLWGAVGGLPGLVAYRAVNTLDAMVGYRNARYHRFGWAAARADDLANLVPARVCALLTCACAPVVGGSPARALRTLRRDGRRHPSPNAGMAEAAFAGAAGLRLGGELRYAHGVEHRPELGSGRRPGARDLQVAARLSAAVTVAAVGLSAGLAAVLAAVRPAAGGAR</sequence>
<comment type="caution">
    <text evidence="9">Lacks conserved residue(s) required for the propagation of feature annotation.</text>
</comment>
<feature type="transmembrane region" description="Helical" evidence="9">
    <location>
        <begin position="92"/>
        <end position="113"/>
    </location>
</feature>
<evidence type="ECO:0000313" key="10">
    <source>
        <dbReference type="EMBL" id="OHV39420.1"/>
    </source>
</evidence>
<dbReference type="HAMAP" id="MF_00024">
    <property type="entry name" value="CobD_CbiB"/>
    <property type="match status" value="1"/>
</dbReference>
<dbReference type="RefSeq" id="WP_071083523.1">
    <property type="nucleotide sequence ID" value="NZ_MBLM01000102.1"/>
</dbReference>
<evidence type="ECO:0000256" key="7">
    <source>
        <dbReference type="ARBA" id="ARBA00022989"/>
    </source>
</evidence>
<dbReference type="PANTHER" id="PTHR34308:SF1">
    <property type="entry name" value="COBALAMIN BIOSYNTHESIS PROTEIN CBIB"/>
    <property type="match status" value="1"/>
</dbReference>
<evidence type="ECO:0000256" key="8">
    <source>
        <dbReference type="ARBA" id="ARBA00023136"/>
    </source>
</evidence>
<evidence type="ECO:0000256" key="6">
    <source>
        <dbReference type="ARBA" id="ARBA00022692"/>
    </source>
</evidence>